<evidence type="ECO:0000313" key="4">
    <source>
        <dbReference type="Proteomes" id="UP001165122"/>
    </source>
</evidence>
<gene>
    <name evidence="3" type="ORF">TrLO_g12868</name>
</gene>
<feature type="transmembrane region" description="Helical" evidence="2">
    <location>
        <begin position="113"/>
        <end position="134"/>
    </location>
</feature>
<keyword evidence="2" id="KW-0812">Transmembrane</keyword>
<evidence type="ECO:0000256" key="2">
    <source>
        <dbReference type="SAM" id="Phobius"/>
    </source>
</evidence>
<protein>
    <recommendedName>
        <fullName evidence="5">DUF389 domain-containing protein</fullName>
    </recommendedName>
</protein>
<dbReference type="Proteomes" id="UP001165122">
    <property type="component" value="Unassembled WGS sequence"/>
</dbReference>
<comment type="caution">
    <text evidence="3">The sequence shown here is derived from an EMBL/GenBank/DDBJ whole genome shotgun (WGS) entry which is preliminary data.</text>
</comment>
<feature type="compositionally biased region" description="Polar residues" evidence="1">
    <location>
        <begin position="416"/>
        <end position="432"/>
    </location>
</feature>
<dbReference type="AlphaFoldDB" id="A0A9W7KYX9"/>
<feature type="transmembrane region" description="Helical" evidence="2">
    <location>
        <begin position="140"/>
        <end position="160"/>
    </location>
</feature>
<dbReference type="OrthoDB" id="543859at2759"/>
<evidence type="ECO:0000313" key="3">
    <source>
        <dbReference type="EMBL" id="GMI16504.1"/>
    </source>
</evidence>
<feature type="transmembrane region" description="Helical" evidence="2">
    <location>
        <begin position="256"/>
        <end position="284"/>
    </location>
</feature>
<feature type="compositionally biased region" description="Acidic residues" evidence="1">
    <location>
        <begin position="549"/>
        <end position="562"/>
    </location>
</feature>
<feature type="transmembrane region" description="Helical" evidence="2">
    <location>
        <begin position="172"/>
        <end position="197"/>
    </location>
</feature>
<keyword evidence="4" id="KW-1185">Reference proteome</keyword>
<proteinExistence type="predicted"/>
<feature type="region of interest" description="Disordered" evidence="1">
    <location>
        <begin position="526"/>
        <end position="575"/>
    </location>
</feature>
<dbReference type="PANTHER" id="PTHR20992:SF9">
    <property type="entry name" value="AT15442P-RELATED"/>
    <property type="match status" value="1"/>
</dbReference>
<feature type="compositionally biased region" description="Low complexity" evidence="1">
    <location>
        <begin position="372"/>
        <end position="384"/>
    </location>
</feature>
<keyword evidence="2" id="KW-1133">Transmembrane helix</keyword>
<name>A0A9W7KYX9_9STRA</name>
<feature type="region of interest" description="Disordered" evidence="1">
    <location>
        <begin position="363"/>
        <end position="393"/>
    </location>
</feature>
<accession>A0A9W7KYX9</accession>
<feature type="transmembrane region" description="Helical" evidence="2">
    <location>
        <begin position="296"/>
        <end position="319"/>
    </location>
</feature>
<dbReference type="EMBL" id="BRXW01000253">
    <property type="protein sequence ID" value="GMI16504.1"/>
    <property type="molecule type" value="Genomic_DNA"/>
</dbReference>
<dbReference type="Pfam" id="PF04087">
    <property type="entry name" value="DUF389"/>
    <property type="match status" value="1"/>
</dbReference>
<feature type="compositionally biased region" description="Basic and acidic residues" evidence="1">
    <location>
        <begin position="476"/>
        <end position="494"/>
    </location>
</feature>
<reference evidence="4" key="1">
    <citation type="journal article" date="2023" name="Commun. Biol.">
        <title>Genome analysis of Parmales, the sister group of diatoms, reveals the evolutionary specialization of diatoms from phago-mixotrophs to photoautotrophs.</title>
        <authorList>
            <person name="Ban H."/>
            <person name="Sato S."/>
            <person name="Yoshikawa S."/>
            <person name="Yamada K."/>
            <person name="Nakamura Y."/>
            <person name="Ichinomiya M."/>
            <person name="Sato N."/>
            <person name="Blanc-Mathieu R."/>
            <person name="Endo H."/>
            <person name="Kuwata A."/>
            <person name="Ogata H."/>
        </authorList>
    </citation>
    <scope>NUCLEOTIDE SEQUENCE [LARGE SCALE GENOMIC DNA]</scope>
    <source>
        <strain evidence="4">NIES 3700</strain>
    </source>
</reference>
<sequence length="575" mass="61584">MVRSINVIVPQNEYEPTLQVLSTSEHVHGLATFTGSGVTLLSFKSDERRLQSTLRRLNNIGVGTRFGTIDVLSLVTTLPSLRRSKYNDPRRYRIDDRMSVEEIKDAIDSQSRLTFDFIAMTSIAAIMSGSGLVGDSGTTVVASMLISPLMGPILCVTFGIASKNDDMIKRGLMNMLAGSAICFGIGCVIGLCTIPYYQELNIPYDWDEFIANTDLLVSSEMIERGAPSGLLMGLAVAVPSGVGVTLAVTTSGGINALVGVAISAALVPPIVNAGICGVTGVFLSMIKGQSESGHNFVYLGFISFCLFVINIFVMIVVGIMTMKLKKVTTVGAESNKWDEDMYYAGLNRSSFLRAGVEMHSRDEMAQGGGDGSIYSSGSPQRAGQSGWGGSLAGGRNDMGSEADLLKSPLLDNTMEEASSNLDRNDQRSNSYTGWFGGGDEEEEGGGGGGILTPKPSKVGSTLRSFMLSASKTLQGGEEKIERRRVEEETRRDSSDMFSPNNFSADLRDMARSITEREEGVLDFTVGDEDEEEVVFGGGSEGEGFRLREEDDGGGDGGDEEEENGGRSSFFDPLTN</sequence>
<feature type="region of interest" description="Disordered" evidence="1">
    <location>
        <begin position="473"/>
        <end position="503"/>
    </location>
</feature>
<dbReference type="PANTHER" id="PTHR20992">
    <property type="entry name" value="AT15442P-RELATED"/>
    <property type="match status" value="1"/>
</dbReference>
<dbReference type="InterPro" id="IPR005240">
    <property type="entry name" value="DUF389"/>
</dbReference>
<feature type="region of interest" description="Disordered" evidence="1">
    <location>
        <begin position="416"/>
        <end position="450"/>
    </location>
</feature>
<keyword evidence="2" id="KW-0472">Membrane</keyword>
<evidence type="ECO:0000256" key="1">
    <source>
        <dbReference type="SAM" id="MobiDB-lite"/>
    </source>
</evidence>
<organism evidence="3 4">
    <name type="scientific">Triparma laevis f. longispina</name>
    <dbReference type="NCBI Taxonomy" id="1714387"/>
    <lineage>
        <taxon>Eukaryota</taxon>
        <taxon>Sar</taxon>
        <taxon>Stramenopiles</taxon>
        <taxon>Ochrophyta</taxon>
        <taxon>Bolidophyceae</taxon>
        <taxon>Parmales</taxon>
        <taxon>Triparmaceae</taxon>
        <taxon>Triparma</taxon>
    </lineage>
</organism>
<feature type="transmembrane region" description="Helical" evidence="2">
    <location>
        <begin position="229"/>
        <end position="249"/>
    </location>
</feature>
<evidence type="ECO:0008006" key="5">
    <source>
        <dbReference type="Google" id="ProtNLM"/>
    </source>
</evidence>